<dbReference type="AlphaFoldDB" id="A0A7J0G7Q5"/>
<dbReference type="EMBL" id="BJWL01000018">
    <property type="protein sequence ID" value="GFZ06823.1"/>
    <property type="molecule type" value="Genomic_DNA"/>
</dbReference>
<evidence type="ECO:0000313" key="3">
    <source>
        <dbReference type="EMBL" id="GFZ06823.1"/>
    </source>
</evidence>
<gene>
    <name evidence="3" type="ORF">Acr_18g0009930</name>
</gene>
<accession>A0A7J0G7Q5</accession>
<keyword evidence="2" id="KW-0472">Membrane</keyword>
<sequence length="134" mass="14368">MGFPVGYTEVFLPKLFIHILSLLGLIRALTLAPLPLRGLLRFPRTRNLVPGKPGQPRKPDLVGRPDPGAPAGDECSRRWSLAAAAAAGGRELCRVPLRVRGRGGDPVADELQDTLPPELRGSLDGPRSEHVSAL</sequence>
<reference evidence="3 4" key="1">
    <citation type="submission" date="2019-07" db="EMBL/GenBank/DDBJ databases">
        <title>De Novo Assembly of kiwifruit Actinidia rufa.</title>
        <authorList>
            <person name="Sugita-Konishi S."/>
            <person name="Sato K."/>
            <person name="Mori E."/>
            <person name="Abe Y."/>
            <person name="Kisaki G."/>
            <person name="Hamano K."/>
            <person name="Suezawa K."/>
            <person name="Otani M."/>
            <person name="Fukuda T."/>
            <person name="Manabe T."/>
            <person name="Gomi K."/>
            <person name="Tabuchi M."/>
            <person name="Akimitsu K."/>
            <person name="Kataoka I."/>
        </authorList>
    </citation>
    <scope>NUCLEOTIDE SEQUENCE [LARGE SCALE GENOMIC DNA]</scope>
    <source>
        <strain evidence="4">cv. Fuchu</strain>
    </source>
</reference>
<proteinExistence type="predicted"/>
<feature type="transmembrane region" description="Helical" evidence="2">
    <location>
        <begin position="15"/>
        <end position="36"/>
    </location>
</feature>
<comment type="caution">
    <text evidence="3">The sequence shown here is derived from an EMBL/GenBank/DDBJ whole genome shotgun (WGS) entry which is preliminary data.</text>
</comment>
<feature type="region of interest" description="Disordered" evidence="1">
    <location>
        <begin position="45"/>
        <end position="75"/>
    </location>
</feature>
<name>A0A7J0G7Q5_9ERIC</name>
<evidence type="ECO:0000313" key="4">
    <source>
        <dbReference type="Proteomes" id="UP000585474"/>
    </source>
</evidence>
<keyword evidence="2" id="KW-0812">Transmembrane</keyword>
<keyword evidence="2" id="KW-1133">Transmembrane helix</keyword>
<feature type="region of interest" description="Disordered" evidence="1">
    <location>
        <begin position="100"/>
        <end position="134"/>
    </location>
</feature>
<evidence type="ECO:0000256" key="1">
    <source>
        <dbReference type="SAM" id="MobiDB-lite"/>
    </source>
</evidence>
<evidence type="ECO:0000256" key="2">
    <source>
        <dbReference type="SAM" id="Phobius"/>
    </source>
</evidence>
<organism evidence="3 4">
    <name type="scientific">Actinidia rufa</name>
    <dbReference type="NCBI Taxonomy" id="165716"/>
    <lineage>
        <taxon>Eukaryota</taxon>
        <taxon>Viridiplantae</taxon>
        <taxon>Streptophyta</taxon>
        <taxon>Embryophyta</taxon>
        <taxon>Tracheophyta</taxon>
        <taxon>Spermatophyta</taxon>
        <taxon>Magnoliopsida</taxon>
        <taxon>eudicotyledons</taxon>
        <taxon>Gunneridae</taxon>
        <taxon>Pentapetalae</taxon>
        <taxon>asterids</taxon>
        <taxon>Ericales</taxon>
        <taxon>Actinidiaceae</taxon>
        <taxon>Actinidia</taxon>
    </lineage>
</organism>
<dbReference type="Proteomes" id="UP000585474">
    <property type="component" value="Unassembled WGS sequence"/>
</dbReference>
<protein>
    <submittedName>
        <fullName evidence="3">Brassinosteroid-responsive RING-H2</fullName>
    </submittedName>
</protein>
<keyword evidence="4" id="KW-1185">Reference proteome</keyword>